<dbReference type="HOGENOM" id="CLU_028163_1_1_0"/>
<gene>
    <name evidence="3" type="ordered locus">Emin_0105</name>
</gene>
<organism evidence="3 4">
    <name type="scientific">Elusimicrobium minutum (strain Pei191)</name>
    <dbReference type="NCBI Taxonomy" id="445932"/>
    <lineage>
        <taxon>Bacteria</taxon>
        <taxon>Pseudomonadati</taxon>
        <taxon>Elusimicrobiota</taxon>
        <taxon>Elusimicrobia</taxon>
        <taxon>Elusimicrobiales</taxon>
        <taxon>Elusimicrobiaceae</taxon>
        <taxon>Elusimicrobium</taxon>
    </lineage>
</organism>
<dbReference type="Pfam" id="PF01966">
    <property type="entry name" value="HD"/>
    <property type="match status" value="1"/>
</dbReference>
<reference evidence="3 4" key="1">
    <citation type="journal article" date="2009" name="Appl. Environ. Microbiol.">
        <title>Genomic analysis of 'Elusimicrobium minutum,' the first cultivated representative of the phylum 'Elusimicrobia' (formerly termite group 1).</title>
        <authorList>
            <person name="Herlemann D.P.R."/>
            <person name="Geissinger O."/>
            <person name="Ikeda-Ohtsubo W."/>
            <person name="Kunin V."/>
            <person name="Sun H."/>
            <person name="Lapidus A."/>
            <person name="Hugenholtz P."/>
            <person name="Brune A."/>
        </authorList>
    </citation>
    <scope>NUCLEOTIDE SEQUENCE [LARGE SCALE GENOMIC DNA]</scope>
    <source>
        <strain evidence="3 4">Pei191</strain>
    </source>
</reference>
<dbReference type="Pfam" id="PF13286">
    <property type="entry name" value="HD_assoc"/>
    <property type="match status" value="1"/>
</dbReference>
<dbReference type="InterPro" id="IPR026875">
    <property type="entry name" value="PHydrolase_assoc_dom"/>
</dbReference>
<dbReference type="STRING" id="445932.Emin_0105"/>
<dbReference type="InterPro" id="IPR006674">
    <property type="entry name" value="HD_domain"/>
</dbReference>
<evidence type="ECO:0000256" key="1">
    <source>
        <dbReference type="ARBA" id="ARBA00022801"/>
    </source>
</evidence>
<dbReference type="GO" id="GO:0008832">
    <property type="term" value="F:dGTPase activity"/>
    <property type="evidence" value="ECO:0007669"/>
    <property type="project" value="TreeGrafter"/>
</dbReference>
<dbReference type="KEGG" id="emi:Emin_0105"/>
<proteinExistence type="predicted"/>
<dbReference type="PANTHER" id="PTHR11373:SF43">
    <property type="entry name" value="DEOXYGUANOSINETRIPHOSPHATE TRIPHOSPHOHYDROLASE-LIKE PROTEIN"/>
    <property type="match status" value="1"/>
</dbReference>
<sequence length="376" mass="43267">MAIKYRNPFDNEVYIKRTKPHKKDVRGEYFRDQTKIIHSLPFRRLKHKTQVFFAPDNDHICTRIEHVLHVATISATICRGLNQTGEWELCEDLAYAIGLAHDLGHAPFGHEGEKAIAKCITPAPFMHEINSYRVVEYLANYGEGLNLTYAVKDGILCHCGEDFNNNALKPTTVLNDLDKIDKRVFLPTTYEGCIVRLSDKIAYLGRDIEDAIKAKFITKTDIPEIIRKEIGASNGEIINTLTLDLISHAEKNGVIGFSREKFDIVTELRKFNYSNIYYNEQMQERKRMIDKGIAEMFAFFGELFDKNGFYYPKYDEGKKRISSSFGNYIKSMNNLYKEDISLKNQIITDYISGMTDSYALETLKDIMLPTAIKFKL</sequence>
<evidence type="ECO:0000259" key="2">
    <source>
        <dbReference type="PROSITE" id="PS51831"/>
    </source>
</evidence>
<name>B2KAX5_ELUMP</name>
<dbReference type="Gene3D" id="1.10.3210.10">
    <property type="entry name" value="Hypothetical protein af1432"/>
    <property type="match status" value="1"/>
</dbReference>
<dbReference type="OrthoDB" id="9803619at2"/>
<feature type="domain" description="HD" evidence="2">
    <location>
        <begin position="63"/>
        <end position="204"/>
    </location>
</feature>
<keyword evidence="1 3" id="KW-0378">Hydrolase</keyword>
<dbReference type="RefSeq" id="WP_012414286.1">
    <property type="nucleotide sequence ID" value="NC_010644.1"/>
</dbReference>
<dbReference type="GO" id="GO:0006203">
    <property type="term" value="P:dGTP catabolic process"/>
    <property type="evidence" value="ECO:0007669"/>
    <property type="project" value="TreeGrafter"/>
</dbReference>
<accession>B2KAX5</accession>
<protein>
    <submittedName>
        <fullName evidence="3">Putative deoxyguanosinetriphosphate triphosphohydrolase</fullName>
    </submittedName>
</protein>
<dbReference type="AlphaFoldDB" id="B2KAX5"/>
<dbReference type="PROSITE" id="PS51831">
    <property type="entry name" value="HD"/>
    <property type="match status" value="1"/>
</dbReference>
<keyword evidence="4" id="KW-1185">Reference proteome</keyword>
<evidence type="ECO:0000313" key="3">
    <source>
        <dbReference type="EMBL" id="ACC97671.1"/>
    </source>
</evidence>
<dbReference type="InterPro" id="IPR050135">
    <property type="entry name" value="dGTPase-like"/>
</dbReference>
<dbReference type="EMBL" id="CP001055">
    <property type="protein sequence ID" value="ACC97671.1"/>
    <property type="molecule type" value="Genomic_DNA"/>
</dbReference>
<dbReference type="SUPFAM" id="SSF109604">
    <property type="entry name" value="HD-domain/PDEase-like"/>
    <property type="match status" value="1"/>
</dbReference>
<dbReference type="Proteomes" id="UP000001029">
    <property type="component" value="Chromosome"/>
</dbReference>
<dbReference type="InterPro" id="IPR003607">
    <property type="entry name" value="HD/PDEase_dom"/>
</dbReference>
<dbReference type="SMART" id="SM00471">
    <property type="entry name" value="HDc"/>
    <property type="match status" value="1"/>
</dbReference>
<evidence type="ECO:0000313" key="4">
    <source>
        <dbReference type="Proteomes" id="UP000001029"/>
    </source>
</evidence>
<dbReference type="PANTHER" id="PTHR11373">
    <property type="entry name" value="DEOXYNUCLEOSIDE TRIPHOSPHATE TRIPHOSPHOHYDROLASE"/>
    <property type="match status" value="1"/>
</dbReference>
<dbReference type="CDD" id="cd00077">
    <property type="entry name" value="HDc"/>
    <property type="match status" value="1"/>
</dbReference>